<evidence type="ECO:0000259" key="3">
    <source>
        <dbReference type="PROSITE" id="PS51272"/>
    </source>
</evidence>
<reference evidence="4" key="2">
    <citation type="submission" date="2020-09" db="EMBL/GenBank/DDBJ databases">
        <authorList>
            <person name="Sun Q."/>
            <person name="Zhou Y."/>
        </authorList>
    </citation>
    <scope>NUCLEOTIDE SEQUENCE</scope>
    <source>
        <strain evidence="4">CGMCC 1.15178</strain>
    </source>
</reference>
<dbReference type="InterPro" id="IPR040751">
    <property type="entry name" value="SbsC_C"/>
</dbReference>
<dbReference type="SMART" id="SM00060">
    <property type="entry name" value="FN3"/>
    <property type="match status" value="1"/>
</dbReference>
<dbReference type="PANTHER" id="PTHR43308">
    <property type="entry name" value="OUTER MEMBRANE PROTEIN ALPHA-RELATED"/>
    <property type="match status" value="1"/>
</dbReference>
<evidence type="ECO:0000313" key="4">
    <source>
        <dbReference type="EMBL" id="GGD89099.1"/>
    </source>
</evidence>
<dbReference type="Gene3D" id="2.60.40.10">
    <property type="entry name" value="Immunoglobulins"/>
    <property type="match status" value="1"/>
</dbReference>
<feature type="chain" id="PRO_5037873881" description="S-layer homology domain-containing protein" evidence="1">
    <location>
        <begin position="36"/>
        <end position="1433"/>
    </location>
</feature>
<feature type="domain" description="Fibronectin type-III" evidence="2">
    <location>
        <begin position="412"/>
        <end position="506"/>
    </location>
</feature>
<dbReference type="Proteomes" id="UP000612456">
    <property type="component" value="Unassembled WGS sequence"/>
</dbReference>
<feature type="domain" description="SLH" evidence="3">
    <location>
        <begin position="1304"/>
        <end position="1367"/>
    </location>
</feature>
<dbReference type="CDD" id="cd00063">
    <property type="entry name" value="FN3"/>
    <property type="match status" value="1"/>
</dbReference>
<sequence>MSVIVKPNSFTRKITAAALSLLLLLCVFQPSAAKADGPSAPMWKLTSGQDGLNVDPGQGARSPKTAVWNNQVYAIWAESVPDSNNMFEYIMQIRVKVLDGENWVPADGGNGLNVFPDKNANNPALAVYNGSLYAIWEEETAFEFKYAIRVKKYDGTNWITADGDVPLNGSGGNTTGQFPVLIAYKDYLYAAWMGNSNGSGERKIQVKKFDGSVWTTDASDLTFAPNGSVYAPQFALYNDNLYLTWSENTTSSPYLSYIPVFQKSGNTPWENISGASGLGEPTITSASPTLQAYKGSLYAVWRNSNTAQLLIKKYDGSAWSPVGSGILTTEGSAQQPHMAVFNGKLFLSWVEVNNYQMNPRVQKYDGFGWTATDDGLITGSDGSVDSLAATADALHILWSDGIAVRSAFYQEPPAAPTGLKAVAGDQEISLSWDSDSSGSDYKIYKGSAPGVYDPIPVATVSGAIGSYKVMDLVNGSSYYFAVKASNAIGESPYSNEVGATAGVLKATLLNGCVYNWTVSPEQALEQCGGNPLQAGTFVNYDYVNSVYLPRSTLESVLKFNLPVTNASIASAKLKLFATVKQVSIGADDISLILHKADPAWQPQNAGVGIPVAMPQLSNLSTPKSTVNQFPDWNEFDVTSLVLDSLDQNETSLTMVLEGTRTTDDALMSYFDFLYSVPGLEPVLELTVGSRPQPDPAELLTGLTWSPGSTAGTTQLTDVSGDPILRYVVGAPGQYTRPVAGADAAQLGYTQLLNLNADIAVTSGQHLYVVAVDSLGKIVKWADKEVGAADINPGQEPQTDPAELLTGLTWSPGSTAGTTKLTGVSGDPILMYAVGAPGEFTRPVAGADAAQLGYTQLLNLNADIAVTSGQHLFIVALDSLGKIVKWADKEVGAADINPGQEPQPDPAELLTGLTWSPGSTAGTTKLTGVSGDPILMYAVGAPGEFTRPVAGADAAQLGYTQLLDLNADIAVTNGQHLFIVTVDSLGKVVKWADAAIAAADIAANTPIYPSVPPVVEKPQDDGFAIQFNGGEVKDQTATGKVVETGGKKTTIVSIDPQKLSDKLASSPEGAVIFIPVRNGSDSVIGELSAQTVKAMESKNAVLKIETEQGGYTLPASLIDVPALLSQLGTNIDLSEITIRIAITNVPEQKASFLTKDGQNVQVIAPAVDFSITAVYQGREVKVDTFNAYVERTIAIPDGVDPSKITTGVVVLADGSILHVPTKVTQANGTYYAVINSLTNSVYSVIYNVKTFEDISSHWSKASIEDMASRLILNGTGNQFLPDDAITRAEFAAIMVRALGLSTVQQSAVFSDVSKSDWFYEAVSMASSYGLLQGYPDDSFRPDRSISRQEAMAITAKAMAIAGMETAMTPAQQAELLSSFRDAGQFGGWAQTAAALNIRYGVISGSGAQARPLDEVTRAETAAMIQRLLRQAGLI</sequence>
<organism evidence="4 5">
    <name type="scientific">Paenibacillus nasutitermitis</name>
    <dbReference type="NCBI Taxonomy" id="1652958"/>
    <lineage>
        <taxon>Bacteria</taxon>
        <taxon>Bacillati</taxon>
        <taxon>Bacillota</taxon>
        <taxon>Bacilli</taxon>
        <taxon>Bacillales</taxon>
        <taxon>Paenibacillaceae</taxon>
        <taxon>Paenibacillus</taxon>
    </lineage>
</organism>
<keyword evidence="1" id="KW-0732">Signal</keyword>
<keyword evidence="5" id="KW-1185">Reference proteome</keyword>
<reference evidence="4" key="1">
    <citation type="journal article" date="2014" name="Int. J. Syst. Evol. Microbiol.">
        <title>Complete genome sequence of Corynebacterium casei LMG S-19264T (=DSM 44701T), isolated from a smear-ripened cheese.</title>
        <authorList>
            <consortium name="US DOE Joint Genome Institute (JGI-PGF)"/>
            <person name="Walter F."/>
            <person name="Albersmeier A."/>
            <person name="Kalinowski J."/>
            <person name="Ruckert C."/>
        </authorList>
    </citation>
    <scope>NUCLEOTIDE SEQUENCE</scope>
    <source>
        <strain evidence="4">CGMCC 1.15178</strain>
    </source>
</reference>
<proteinExistence type="predicted"/>
<dbReference type="InterPro" id="IPR051465">
    <property type="entry name" value="Cell_Envelope_Struct_Comp"/>
</dbReference>
<dbReference type="PROSITE" id="PS50853">
    <property type="entry name" value="FN3"/>
    <property type="match status" value="1"/>
</dbReference>
<protein>
    <recommendedName>
        <fullName evidence="6">S-layer homology domain-containing protein</fullName>
    </recommendedName>
</protein>
<feature type="domain" description="SLH" evidence="3">
    <location>
        <begin position="1245"/>
        <end position="1303"/>
    </location>
</feature>
<evidence type="ECO:0000256" key="1">
    <source>
        <dbReference type="SAM" id="SignalP"/>
    </source>
</evidence>
<accession>A0A916ZD81</accession>
<dbReference type="InterPro" id="IPR001119">
    <property type="entry name" value="SLH_dom"/>
</dbReference>
<dbReference type="Pfam" id="PF00395">
    <property type="entry name" value="SLH"/>
    <property type="match status" value="2"/>
</dbReference>
<comment type="caution">
    <text evidence="4">The sequence shown here is derived from an EMBL/GenBank/DDBJ whole genome shotgun (WGS) entry which is preliminary data.</text>
</comment>
<feature type="signal peptide" evidence="1">
    <location>
        <begin position="1"/>
        <end position="35"/>
    </location>
</feature>
<feature type="domain" description="SLH" evidence="3">
    <location>
        <begin position="1375"/>
        <end position="1433"/>
    </location>
</feature>
<dbReference type="EMBL" id="BMHP01000004">
    <property type="protein sequence ID" value="GGD89099.1"/>
    <property type="molecule type" value="Genomic_DNA"/>
</dbReference>
<dbReference type="PANTHER" id="PTHR43308:SF5">
    <property type="entry name" value="S-LAYER PROTEIN _ PEPTIDOGLYCAN ENDO-BETA-N-ACETYLGLUCOSAMINIDASE"/>
    <property type="match status" value="1"/>
</dbReference>
<dbReference type="SUPFAM" id="SSF49265">
    <property type="entry name" value="Fibronectin type III"/>
    <property type="match status" value="1"/>
</dbReference>
<evidence type="ECO:0000313" key="5">
    <source>
        <dbReference type="Proteomes" id="UP000612456"/>
    </source>
</evidence>
<evidence type="ECO:0008006" key="6">
    <source>
        <dbReference type="Google" id="ProtNLM"/>
    </source>
</evidence>
<dbReference type="Pfam" id="PF18316">
    <property type="entry name" value="S-l_SbsC_C"/>
    <property type="match status" value="3"/>
</dbReference>
<dbReference type="Pfam" id="PF00041">
    <property type="entry name" value="fn3"/>
    <property type="match status" value="1"/>
</dbReference>
<name>A0A916ZD81_9BACL</name>
<dbReference type="InterPro" id="IPR003961">
    <property type="entry name" value="FN3_dom"/>
</dbReference>
<dbReference type="InterPro" id="IPR013783">
    <property type="entry name" value="Ig-like_fold"/>
</dbReference>
<gene>
    <name evidence="4" type="ORF">GCM10010911_54620</name>
</gene>
<dbReference type="PROSITE" id="PS51272">
    <property type="entry name" value="SLH"/>
    <property type="match status" value="3"/>
</dbReference>
<evidence type="ECO:0000259" key="2">
    <source>
        <dbReference type="PROSITE" id="PS50853"/>
    </source>
</evidence>
<dbReference type="RefSeq" id="WP_188996999.1">
    <property type="nucleotide sequence ID" value="NZ_BMHP01000004.1"/>
</dbReference>
<dbReference type="InterPro" id="IPR036116">
    <property type="entry name" value="FN3_sf"/>
</dbReference>